<dbReference type="NCBIfam" id="TIGR01128">
    <property type="entry name" value="holA"/>
    <property type="match status" value="1"/>
</dbReference>
<dbReference type="Proteomes" id="UP001146670">
    <property type="component" value="Unassembled WGS sequence"/>
</dbReference>
<comment type="caution">
    <text evidence="11">The sequence shown here is derived from an EMBL/GenBank/DDBJ whole genome shotgun (WGS) entry which is preliminary data.</text>
</comment>
<dbReference type="InterPro" id="IPR008921">
    <property type="entry name" value="DNA_pol3_clamp-load_cplx_C"/>
</dbReference>
<evidence type="ECO:0000256" key="3">
    <source>
        <dbReference type="ARBA" id="ARBA00022679"/>
    </source>
</evidence>
<evidence type="ECO:0000259" key="9">
    <source>
        <dbReference type="Pfam" id="PF06144"/>
    </source>
</evidence>
<keyword evidence="12" id="KW-1185">Reference proteome</keyword>
<keyword evidence="4 11" id="KW-0548">Nucleotidyltransferase</keyword>
<dbReference type="InterPro" id="IPR010372">
    <property type="entry name" value="DNA_pol3_delta_N"/>
</dbReference>
<feature type="domain" description="DNA polymerase III delta subunit-like C-terminal" evidence="10">
    <location>
        <begin position="218"/>
        <end position="337"/>
    </location>
</feature>
<dbReference type="SUPFAM" id="SSF52540">
    <property type="entry name" value="P-loop containing nucleoside triphosphate hydrolases"/>
    <property type="match status" value="1"/>
</dbReference>
<dbReference type="Pfam" id="PF21694">
    <property type="entry name" value="DNA_pol3_delta_C"/>
    <property type="match status" value="1"/>
</dbReference>
<evidence type="ECO:0000256" key="8">
    <source>
        <dbReference type="ARBA" id="ARBA00049244"/>
    </source>
</evidence>
<evidence type="ECO:0000313" key="11">
    <source>
        <dbReference type="EMBL" id="MCZ0725509.1"/>
    </source>
</evidence>
<gene>
    <name evidence="11" type="primary">holA</name>
    <name evidence="11" type="ORF">OW157_02870</name>
</gene>
<dbReference type="GO" id="GO:0006261">
    <property type="term" value="P:DNA-templated DNA replication"/>
    <property type="evidence" value="ECO:0007669"/>
    <property type="project" value="TreeGrafter"/>
</dbReference>
<dbReference type="InterPro" id="IPR048466">
    <property type="entry name" value="DNA_pol3_delta-like_C"/>
</dbReference>
<keyword evidence="6" id="KW-0239">DNA-directed DNA polymerase</keyword>
<dbReference type="GO" id="GO:0003677">
    <property type="term" value="F:DNA binding"/>
    <property type="evidence" value="ECO:0007669"/>
    <property type="project" value="InterPro"/>
</dbReference>
<dbReference type="PANTHER" id="PTHR34388">
    <property type="entry name" value="DNA POLYMERASE III SUBUNIT DELTA"/>
    <property type="match status" value="1"/>
</dbReference>
<evidence type="ECO:0000259" key="10">
    <source>
        <dbReference type="Pfam" id="PF21694"/>
    </source>
</evidence>
<dbReference type="SUPFAM" id="SSF48019">
    <property type="entry name" value="post-AAA+ oligomerization domain-like"/>
    <property type="match status" value="1"/>
</dbReference>
<evidence type="ECO:0000313" key="12">
    <source>
        <dbReference type="Proteomes" id="UP001146670"/>
    </source>
</evidence>
<evidence type="ECO:0000256" key="2">
    <source>
        <dbReference type="ARBA" id="ARBA00017703"/>
    </source>
</evidence>
<comment type="catalytic activity">
    <reaction evidence="8">
        <text>DNA(n) + a 2'-deoxyribonucleoside 5'-triphosphate = DNA(n+1) + diphosphate</text>
        <dbReference type="Rhea" id="RHEA:22508"/>
        <dbReference type="Rhea" id="RHEA-COMP:17339"/>
        <dbReference type="Rhea" id="RHEA-COMP:17340"/>
        <dbReference type="ChEBI" id="CHEBI:33019"/>
        <dbReference type="ChEBI" id="CHEBI:61560"/>
        <dbReference type="ChEBI" id="CHEBI:173112"/>
        <dbReference type="EC" id="2.7.7.7"/>
    </reaction>
</comment>
<keyword evidence="3 11" id="KW-0808">Transferase</keyword>
<dbReference type="EMBL" id="JAPRFR010000001">
    <property type="protein sequence ID" value="MCZ0725509.1"/>
    <property type="molecule type" value="Genomic_DNA"/>
</dbReference>
<keyword evidence="5" id="KW-0235">DNA replication</keyword>
<dbReference type="PANTHER" id="PTHR34388:SF1">
    <property type="entry name" value="DNA POLYMERASE III SUBUNIT DELTA"/>
    <property type="match status" value="1"/>
</dbReference>
<reference evidence="11" key="1">
    <citation type="submission" date="2022-12" db="EMBL/GenBank/DDBJ databases">
        <title>Description and comparative metabolic analysis of Aerococcus sp. nov., isolated from the feces of a pig.</title>
        <authorList>
            <person name="Chang Y.-H."/>
        </authorList>
    </citation>
    <scope>NUCLEOTIDE SEQUENCE</scope>
    <source>
        <strain evidence="11">YH-aer222</strain>
    </source>
</reference>
<dbReference type="Gene3D" id="1.10.8.60">
    <property type="match status" value="1"/>
</dbReference>
<proteinExistence type="inferred from homology"/>
<protein>
    <recommendedName>
        <fullName evidence="2">DNA polymerase III subunit delta</fullName>
        <ecNumber evidence="1">2.7.7.7</ecNumber>
    </recommendedName>
</protein>
<dbReference type="Gene3D" id="1.20.272.10">
    <property type="match status" value="1"/>
</dbReference>
<accession>A0A9X3FUM4</accession>
<name>A0A9X3FUM4_9LACT</name>
<evidence type="ECO:0000256" key="4">
    <source>
        <dbReference type="ARBA" id="ARBA00022695"/>
    </source>
</evidence>
<dbReference type="AlphaFoldDB" id="A0A9X3FUM4"/>
<dbReference type="GO" id="GO:0009360">
    <property type="term" value="C:DNA polymerase III complex"/>
    <property type="evidence" value="ECO:0007669"/>
    <property type="project" value="InterPro"/>
</dbReference>
<feature type="domain" description="DNA polymerase III delta N-terminal" evidence="9">
    <location>
        <begin position="19"/>
        <end position="144"/>
    </location>
</feature>
<evidence type="ECO:0000256" key="5">
    <source>
        <dbReference type="ARBA" id="ARBA00022705"/>
    </source>
</evidence>
<evidence type="ECO:0000256" key="7">
    <source>
        <dbReference type="ARBA" id="ARBA00034754"/>
    </source>
</evidence>
<dbReference type="GO" id="GO:0003887">
    <property type="term" value="F:DNA-directed DNA polymerase activity"/>
    <property type="evidence" value="ECO:0007669"/>
    <property type="project" value="UniProtKB-KW"/>
</dbReference>
<dbReference type="InterPro" id="IPR027417">
    <property type="entry name" value="P-loop_NTPase"/>
</dbReference>
<evidence type="ECO:0000256" key="6">
    <source>
        <dbReference type="ARBA" id="ARBA00022932"/>
    </source>
</evidence>
<dbReference type="Gene3D" id="3.40.50.300">
    <property type="entry name" value="P-loop containing nucleotide triphosphate hydrolases"/>
    <property type="match status" value="1"/>
</dbReference>
<sequence>MDLQTAIQNIKQGKIAPVYFIQGQENYLIDRLEDTLIQDYLAGEKNDFNYISFDMEAVPIQDAIMEANTLSFFNEKRLIMVRQPYFLTATNKRTGIDHQTDTLLDYAKAPAPDVVLVVVANYEKLDKRKKVVKKLQDHAQVVDATEMQEGQVKNYIQALIKDAHKEIAPQALAEFLKRTNYQLTQSVNDLEKLLLFTGDYNNITKENVEKVVSPTLDDEVFHLTDYVITRKTEAALTLYRNLIAQKKQPIAMLALLESNFRLYTQIAQLQRLGYDQGSIAKSLKVHPYRVKITSRQMQAYPPARLMQGYMRLVELDDAIKTGRIDENLGMEWFILDFCGQAS</sequence>
<dbReference type="Pfam" id="PF06144">
    <property type="entry name" value="DNA_pol3_delta"/>
    <property type="match status" value="1"/>
</dbReference>
<dbReference type="RefSeq" id="WP_268751827.1">
    <property type="nucleotide sequence ID" value="NZ_JAPRFQ010000001.1"/>
</dbReference>
<organism evidence="11 12">
    <name type="scientific">Aerococcus kribbianus</name>
    <dbReference type="NCBI Taxonomy" id="2999064"/>
    <lineage>
        <taxon>Bacteria</taxon>
        <taxon>Bacillati</taxon>
        <taxon>Bacillota</taxon>
        <taxon>Bacilli</taxon>
        <taxon>Lactobacillales</taxon>
        <taxon>Aerococcaceae</taxon>
        <taxon>Aerococcus</taxon>
    </lineage>
</organism>
<comment type="similarity">
    <text evidence="7">Belongs to the DNA polymerase HolA subunit family.</text>
</comment>
<dbReference type="InterPro" id="IPR005790">
    <property type="entry name" value="DNA_polIII_delta"/>
</dbReference>
<evidence type="ECO:0000256" key="1">
    <source>
        <dbReference type="ARBA" id="ARBA00012417"/>
    </source>
</evidence>
<dbReference type="EC" id="2.7.7.7" evidence="1"/>